<evidence type="ECO:0000256" key="1">
    <source>
        <dbReference type="SAM" id="Phobius"/>
    </source>
</evidence>
<organism evidence="2 3">
    <name type="scientific">Hyphobacterium vulgare</name>
    <dbReference type="NCBI Taxonomy" id="1736751"/>
    <lineage>
        <taxon>Bacteria</taxon>
        <taxon>Pseudomonadati</taxon>
        <taxon>Pseudomonadota</taxon>
        <taxon>Alphaproteobacteria</taxon>
        <taxon>Maricaulales</taxon>
        <taxon>Maricaulaceae</taxon>
        <taxon>Hyphobacterium</taxon>
    </lineage>
</organism>
<feature type="transmembrane region" description="Helical" evidence="1">
    <location>
        <begin position="60"/>
        <end position="77"/>
    </location>
</feature>
<feature type="transmembrane region" description="Helical" evidence="1">
    <location>
        <begin position="30"/>
        <end position="54"/>
    </location>
</feature>
<accession>A0ABV6ZVS6</accession>
<reference evidence="3" key="1">
    <citation type="journal article" date="2019" name="Int. J. Syst. Evol. Microbiol.">
        <title>The Global Catalogue of Microorganisms (GCM) 10K type strain sequencing project: providing services to taxonomists for standard genome sequencing and annotation.</title>
        <authorList>
            <consortium name="The Broad Institute Genomics Platform"/>
            <consortium name="The Broad Institute Genome Sequencing Center for Infectious Disease"/>
            <person name="Wu L."/>
            <person name="Ma J."/>
        </authorList>
    </citation>
    <scope>NUCLEOTIDE SEQUENCE [LARGE SCALE GENOMIC DNA]</scope>
    <source>
        <strain evidence="3">KCTC 52487</strain>
    </source>
</reference>
<comment type="caution">
    <text evidence="2">The sequence shown here is derived from an EMBL/GenBank/DDBJ whole genome shotgun (WGS) entry which is preliminary data.</text>
</comment>
<gene>
    <name evidence="2" type="ORF">ACFOOR_05610</name>
</gene>
<evidence type="ECO:0000313" key="2">
    <source>
        <dbReference type="EMBL" id="MFC2925576.1"/>
    </source>
</evidence>
<feature type="transmembrane region" description="Helical" evidence="1">
    <location>
        <begin position="178"/>
        <end position="198"/>
    </location>
</feature>
<sequence length="205" mass="21274">MSTHAEQDIAWLKSLAESGATAPLIGGRYLLLWGGLSAIACILHGSVYAGWLPLQGDRVGLIWLVYGMLGGTASAFIGRGLAAKPGATSAGNRVSRAAWTAVGLGIFAYVMAILAWTLFFGAPVTLFDSILTIAFFGYAFAFAVTAALAAQRWLYLPALVSGAAAAVTPLLYGTSWLYFMAAAVIVATAVLPGLAMVAREPKAIS</sequence>
<feature type="transmembrane region" description="Helical" evidence="1">
    <location>
        <begin position="126"/>
        <end position="146"/>
    </location>
</feature>
<dbReference type="RefSeq" id="WP_343165343.1">
    <property type="nucleotide sequence ID" value="NZ_JBHRSV010000005.1"/>
</dbReference>
<evidence type="ECO:0000313" key="3">
    <source>
        <dbReference type="Proteomes" id="UP001595379"/>
    </source>
</evidence>
<feature type="transmembrane region" description="Helical" evidence="1">
    <location>
        <begin position="153"/>
        <end position="172"/>
    </location>
</feature>
<dbReference type="Proteomes" id="UP001595379">
    <property type="component" value="Unassembled WGS sequence"/>
</dbReference>
<feature type="transmembrane region" description="Helical" evidence="1">
    <location>
        <begin position="98"/>
        <end position="120"/>
    </location>
</feature>
<keyword evidence="1" id="KW-0812">Transmembrane</keyword>
<proteinExistence type="predicted"/>
<keyword evidence="3" id="KW-1185">Reference proteome</keyword>
<protein>
    <submittedName>
        <fullName evidence="2">Uncharacterized protein</fullName>
    </submittedName>
</protein>
<dbReference type="EMBL" id="JBHRSV010000005">
    <property type="protein sequence ID" value="MFC2925576.1"/>
    <property type="molecule type" value="Genomic_DNA"/>
</dbReference>
<keyword evidence="1" id="KW-0472">Membrane</keyword>
<keyword evidence="1" id="KW-1133">Transmembrane helix</keyword>
<name>A0ABV6ZVS6_9PROT</name>